<evidence type="ECO:0000256" key="4">
    <source>
        <dbReference type="ARBA" id="ARBA00022741"/>
    </source>
</evidence>
<sequence>MKKRVVVKKKKSSAKPSIDNGLPTTILYSYSGRMRELIEAYNGAVSILYPKYAWYIYPGYLQYAIYQRYMKYYKDKYRLVAIPNTLYEHLIKNELIKSEHIIFTSEEIYEEFVESEEVNFVNLIVNCGRQTGQEKQHLSNGEEKKESETLLKQMLNQAPHTLVAQIRPLKVCQANCVFIQENFFSNLMDRFNVNNAHINRTKLWAKLEHLNEQQTIPNIAIKAHVYLLANPYELPAEVSELILSNYFNTPRILHRGHTYRIEVNADLIGTSQYAHYYLIFAYMKFVHFRCVHLEVKGSEFEMQAVVAKGFTNLVQIAHTHQFLPRQCLDDLCIAEGYPLGLQASYDSLRSSIDAFLPRKSTCLSSKHIYPMFILQADRGAGKTKLVNAVARDLGMHLFGVDCAEIVSQVPSHTEMKLKAVFAKSQISEPLLICFHNFEIFGIDNEGNEDLRLLAAFQVQTQELFTHNRKHPVVIVALTSDKHIKPMIQRMFLEVIRLEMPTKEERYEILKWLHKKDVFKNKVFNLRDLQHLPLYELDMQERYLNKLQTDWQGTKKVLREVADKSQGFLLGDLQLLHNNAVRQQREEEVKKLSFEHFAYYLNIMQASFADSLGAPKVPKVLWSDIGGLAKLKDEIQSSIGLPLKHVHLMGKNLRRSGILLYGPPGTGKTLVAKAVATECNLSFLSVQGPELLNMYVGQSEQNVREVFARARSAAPCVLFLDELDSLAPNRGVAGDSGGVMDRVVSQLLAEMDGMGGGDASKPIFILAATNRPDLIDPALLRPGRFDKLFYVGPCSTADDKASVLQAQTRRFKLSNNCNMQEIAEKLKGEMSGADLYSICSNAWLSAVRRTIDRHMKGDLKDEDLVSDNVVVEVEDFTRSFGKFVPSISRQDLEYFNKLKSSYSV</sequence>
<keyword evidence="4" id="KW-0547">Nucleotide-binding</keyword>
<name>A0A0L0BNF3_LUCCU</name>
<proteinExistence type="inferred from homology"/>
<evidence type="ECO:0000256" key="9">
    <source>
        <dbReference type="ARBA" id="ARBA00034920"/>
    </source>
</evidence>
<dbReference type="GO" id="GO:0005829">
    <property type="term" value="C:cytosol"/>
    <property type="evidence" value="ECO:0007669"/>
    <property type="project" value="TreeGrafter"/>
</dbReference>
<evidence type="ECO:0000256" key="6">
    <source>
        <dbReference type="ARBA" id="ARBA00022840"/>
    </source>
</evidence>
<keyword evidence="13" id="KW-1185">Reference proteome</keyword>
<dbReference type="InterPro" id="IPR050168">
    <property type="entry name" value="AAA_ATPase_domain"/>
</dbReference>
<keyword evidence="6" id="KW-0067">ATP-binding</keyword>
<dbReference type="STRING" id="7375.A0A0L0BNF3"/>
<dbReference type="InterPro" id="IPR003959">
    <property type="entry name" value="ATPase_AAA_core"/>
</dbReference>
<protein>
    <recommendedName>
        <fullName evidence="8">Peroxisomal ATPase PEX6</fullName>
    </recommendedName>
    <alternativeName>
        <fullName evidence="9">Peroxin-6</fullName>
    </alternativeName>
</protein>
<evidence type="ECO:0000313" key="13">
    <source>
        <dbReference type="Proteomes" id="UP000037069"/>
    </source>
</evidence>
<dbReference type="SUPFAM" id="SSF52540">
    <property type="entry name" value="P-loop containing nucleoside triphosphate hydrolases"/>
    <property type="match status" value="2"/>
</dbReference>
<keyword evidence="7" id="KW-0472">Membrane</keyword>
<dbReference type="PANTHER" id="PTHR23077:SF9">
    <property type="entry name" value="PEROXISOMAL ATPASE PEX6"/>
    <property type="match status" value="1"/>
</dbReference>
<dbReference type="InterPro" id="IPR003960">
    <property type="entry name" value="ATPase_AAA_CS"/>
</dbReference>
<keyword evidence="3" id="KW-0962">Peroxisome biogenesis</keyword>
<dbReference type="FunFam" id="3.40.50.300:FF:000109">
    <property type="entry name" value="Peroxisomal biogenesis factor 6"/>
    <property type="match status" value="1"/>
</dbReference>
<gene>
    <name evidence="12" type="ORF">FF38_10606</name>
</gene>
<evidence type="ECO:0000256" key="2">
    <source>
        <dbReference type="ARBA" id="ARBA00006914"/>
    </source>
</evidence>
<keyword evidence="5" id="KW-0378">Hydrolase</keyword>
<organism evidence="12 13">
    <name type="scientific">Lucilia cuprina</name>
    <name type="common">Green bottle fly</name>
    <name type="synonym">Australian sheep blowfly</name>
    <dbReference type="NCBI Taxonomy" id="7375"/>
    <lineage>
        <taxon>Eukaryota</taxon>
        <taxon>Metazoa</taxon>
        <taxon>Ecdysozoa</taxon>
        <taxon>Arthropoda</taxon>
        <taxon>Hexapoda</taxon>
        <taxon>Insecta</taxon>
        <taxon>Pterygota</taxon>
        <taxon>Neoptera</taxon>
        <taxon>Endopterygota</taxon>
        <taxon>Diptera</taxon>
        <taxon>Brachycera</taxon>
        <taxon>Muscomorpha</taxon>
        <taxon>Oestroidea</taxon>
        <taxon>Calliphoridae</taxon>
        <taxon>Luciliinae</taxon>
        <taxon>Lucilia</taxon>
    </lineage>
</organism>
<dbReference type="PROSITE" id="PS00674">
    <property type="entry name" value="AAA"/>
    <property type="match status" value="1"/>
</dbReference>
<accession>A0A0L0BNF3</accession>
<feature type="domain" description="AAA+ ATPase" evidence="11">
    <location>
        <begin position="653"/>
        <end position="794"/>
    </location>
</feature>
<dbReference type="Pfam" id="PF00004">
    <property type="entry name" value="AAA"/>
    <property type="match status" value="2"/>
</dbReference>
<dbReference type="GO" id="GO:0005524">
    <property type="term" value="F:ATP binding"/>
    <property type="evidence" value="ECO:0007669"/>
    <property type="project" value="UniProtKB-KW"/>
</dbReference>
<comment type="caution">
    <text evidence="12">The sequence shown here is derived from an EMBL/GenBank/DDBJ whole genome shotgun (WGS) entry which is preliminary data.</text>
</comment>
<comment type="catalytic activity">
    <reaction evidence="10">
        <text>ATP + H2O = ADP + phosphate + H(+)</text>
        <dbReference type="Rhea" id="RHEA:13065"/>
        <dbReference type="ChEBI" id="CHEBI:15377"/>
        <dbReference type="ChEBI" id="CHEBI:15378"/>
        <dbReference type="ChEBI" id="CHEBI:30616"/>
        <dbReference type="ChEBI" id="CHEBI:43474"/>
        <dbReference type="ChEBI" id="CHEBI:456216"/>
    </reaction>
    <physiologicalReaction direction="left-to-right" evidence="10">
        <dbReference type="Rhea" id="RHEA:13066"/>
    </physiologicalReaction>
</comment>
<evidence type="ECO:0000256" key="5">
    <source>
        <dbReference type="ARBA" id="ARBA00022801"/>
    </source>
</evidence>
<dbReference type="GO" id="GO:0016558">
    <property type="term" value="P:protein import into peroxisome matrix"/>
    <property type="evidence" value="ECO:0007669"/>
    <property type="project" value="TreeGrafter"/>
</dbReference>
<dbReference type="AlphaFoldDB" id="A0A0L0BNF3"/>
<dbReference type="Gene3D" id="3.40.50.300">
    <property type="entry name" value="P-loop containing nucleotide triphosphate hydrolases"/>
    <property type="match status" value="2"/>
</dbReference>
<dbReference type="GO" id="GO:0016887">
    <property type="term" value="F:ATP hydrolysis activity"/>
    <property type="evidence" value="ECO:0007669"/>
    <property type="project" value="InterPro"/>
</dbReference>
<evidence type="ECO:0000256" key="3">
    <source>
        <dbReference type="ARBA" id="ARBA00022593"/>
    </source>
</evidence>
<dbReference type="FunFam" id="1.10.8.60:FF:000170">
    <property type="entry name" value="Uncharacterized protein, isoform A"/>
    <property type="match status" value="1"/>
</dbReference>
<dbReference type="OrthoDB" id="2187at2759"/>
<evidence type="ECO:0000256" key="7">
    <source>
        <dbReference type="ARBA" id="ARBA00023136"/>
    </source>
</evidence>
<dbReference type="Gene3D" id="1.10.8.60">
    <property type="match status" value="1"/>
</dbReference>
<evidence type="ECO:0000313" key="12">
    <source>
        <dbReference type="EMBL" id="KNC21562.1"/>
    </source>
</evidence>
<comment type="similarity">
    <text evidence="2">Belongs to the AAA ATPase family.</text>
</comment>
<reference evidence="12 13" key="1">
    <citation type="journal article" date="2015" name="Nat. Commun.">
        <title>Lucilia cuprina genome unlocks parasitic fly biology to underpin future interventions.</title>
        <authorList>
            <person name="Anstead C.A."/>
            <person name="Korhonen P.K."/>
            <person name="Young N.D."/>
            <person name="Hall R.S."/>
            <person name="Jex A.R."/>
            <person name="Murali S.C."/>
            <person name="Hughes D.S."/>
            <person name="Lee S.F."/>
            <person name="Perry T."/>
            <person name="Stroehlein A.J."/>
            <person name="Ansell B.R."/>
            <person name="Breugelmans B."/>
            <person name="Hofmann A."/>
            <person name="Qu J."/>
            <person name="Dugan S."/>
            <person name="Lee S.L."/>
            <person name="Chao H."/>
            <person name="Dinh H."/>
            <person name="Han Y."/>
            <person name="Doddapaneni H.V."/>
            <person name="Worley K.C."/>
            <person name="Muzny D.M."/>
            <person name="Ioannidis P."/>
            <person name="Waterhouse R.M."/>
            <person name="Zdobnov E.M."/>
            <person name="James P.J."/>
            <person name="Bagnall N.H."/>
            <person name="Kotze A.C."/>
            <person name="Gibbs R.A."/>
            <person name="Richards S."/>
            <person name="Batterham P."/>
            <person name="Gasser R.B."/>
        </authorList>
    </citation>
    <scope>NUCLEOTIDE SEQUENCE [LARGE SCALE GENOMIC DNA]</scope>
    <source>
        <strain evidence="12 13">LS</strain>
        <tissue evidence="12">Full body</tissue>
    </source>
</reference>
<dbReference type="Proteomes" id="UP000037069">
    <property type="component" value="Unassembled WGS sequence"/>
</dbReference>
<evidence type="ECO:0000256" key="8">
    <source>
        <dbReference type="ARBA" id="ARBA00034811"/>
    </source>
</evidence>
<evidence type="ECO:0000256" key="10">
    <source>
        <dbReference type="ARBA" id="ARBA00048778"/>
    </source>
</evidence>
<dbReference type="GO" id="GO:0005778">
    <property type="term" value="C:peroxisomal membrane"/>
    <property type="evidence" value="ECO:0007669"/>
    <property type="project" value="TreeGrafter"/>
</dbReference>
<evidence type="ECO:0000259" key="11">
    <source>
        <dbReference type="SMART" id="SM00382"/>
    </source>
</evidence>
<dbReference type="OMA" id="GADMYSI"/>
<evidence type="ECO:0000256" key="1">
    <source>
        <dbReference type="ARBA" id="ARBA00004370"/>
    </source>
</evidence>
<comment type="subcellular location">
    <subcellularLocation>
        <location evidence="1">Membrane</location>
    </subcellularLocation>
</comment>
<dbReference type="PANTHER" id="PTHR23077">
    <property type="entry name" value="AAA-FAMILY ATPASE"/>
    <property type="match status" value="1"/>
</dbReference>
<dbReference type="InterPro" id="IPR027417">
    <property type="entry name" value="P-loop_NTPase"/>
</dbReference>
<dbReference type="EMBL" id="JRES01001601">
    <property type="protein sequence ID" value="KNC21562.1"/>
    <property type="molecule type" value="Genomic_DNA"/>
</dbReference>
<dbReference type="SMART" id="SM00382">
    <property type="entry name" value="AAA"/>
    <property type="match status" value="1"/>
</dbReference>
<dbReference type="InterPro" id="IPR003593">
    <property type="entry name" value="AAA+_ATPase"/>
</dbReference>